<organism evidence="2 3">
    <name type="scientific">Phytohabitans rumicis</name>
    <dbReference type="NCBI Taxonomy" id="1076125"/>
    <lineage>
        <taxon>Bacteria</taxon>
        <taxon>Bacillati</taxon>
        <taxon>Actinomycetota</taxon>
        <taxon>Actinomycetes</taxon>
        <taxon>Micromonosporales</taxon>
        <taxon>Micromonosporaceae</taxon>
    </lineage>
</organism>
<dbReference type="AlphaFoldDB" id="A0A6V8L186"/>
<accession>A0A6V8L186</accession>
<feature type="region of interest" description="Disordered" evidence="1">
    <location>
        <begin position="60"/>
        <end position="105"/>
    </location>
</feature>
<dbReference type="EMBL" id="BLPG01000001">
    <property type="protein sequence ID" value="GFJ91052.1"/>
    <property type="molecule type" value="Genomic_DNA"/>
</dbReference>
<gene>
    <name evidence="2" type="ORF">Prum_046940</name>
</gene>
<evidence type="ECO:0000313" key="3">
    <source>
        <dbReference type="Proteomes" id="UP000482960"/>
    </source>
</evidence>
<proteinExistence type="predicted"/>
<protein>
    <submittedName>
        <fullName evidence="2">Uncharacterized protein</fullName>
    </submittedName>
</protein>
<keyword evidence="3" id="KW-1185">Reference proteome</keyword>
<name>A0A6V8L186_9ACTN</name>
<evidence type="ECO:0000256" key="1">
    <source>
        <dbReference type="SAM" id="MobiDB-lite"/>
    </source>
</evidence>
<reference evidence="2 3" key="1">
    <citation type="submission" date="2020-03" db="EMBL/GenBank/DDBJ databases">
        <title>Whole genome shotgun sequence of Phytohabitans rumicis NBRC 108638.</title>
        <authorList>
            <person name="Komaki H."/>
            <person name="Tamura T."/>
        </authorList>
    </citation>
    <scope>NUCLEOTIDE SEQUENCE [LARGE SCALE GENOMIC DNA]</scope>
    <source>
        <strain evidence="2 3">NBRC 108638</strain>
    </source>
</reference>
<dbReference type="Proteomes" id="UP000482960">
    <property type="component" value="Unassembled WGS sequence"/>
</dbReference>
<comment type="caution">
    <text evidence="2">The sequence shown here is derived from an EMBL/GenBank/DDBJ whole genome shotgun (WGS) entry which is preliminary data.</text>
</comment>
<evidence type="ECO:0000313" key="2">
    <source>
        <dbReference type="EMBL" id="GFJ91052.1"/>
    </source>
</evidence>
<sequence length="105" mass="11541">MTAVVSKLAAVADRLADWVFAARTWRARRELRARWGIDPHAVPPPHVLDAILRDIYTPPRDEDGWKGAPQYAATAGTPDRGRTPDPPATTAIACRCPGVRPHPRT</sequence>
<reference evidence="2 3" key="2">
    <citation type="submission" date="2020-03" db="EMBL/GenBank/DDBJ databases">
        <authorList>
            <person name="Ichikawa N."/>
            <person name="Kimura A."/>
            <person name="Kitahashi Y."/>
            <person name="Uohara A."/>
        </authorList>
    </citation>
    <scope>NUCLEOTIDE SEQUENCE [LARGE SCALE GENOMIC DNA]</scope>
    <source>
        <strain evidence="2 3">NBRC 108638</strain>
    </source>
</reference>